<evidence type="ECO:0000313" key="4">
    <source>
        <dbReference type="Proteomes" id="UP000095039"/>
    </source>
</evidence>
<dbReference type="EMBL" id="AJWN02000032">
    <property type="protein sequence ID" value="OEE62818.1"/>
    <property type="molecule type" value="Genomic_DNA"/>
</dbReference>
<dbReference type="RefSeq" id="WP_016958514.1">
    <property type="nucleotide sequence ID" value="NZ_AJWN02000032.1"/>
</dbReference>
<dbReference type="Proteomes" id="UP000095039">
    <property type="component" value="Unassembled WGS sequence"/>
</dbReference>
<dbReference type="GO" id="GO:0008080">
    <property type="term" value="F:N-acetyltransferase activity"/>
    <property type="evidence" value="ECO:0007669"/>
    <property type="project" value="InterPro"/>
</dbReference>
<dbReference type="CDD" id="cd04301">
    <property type="entry name" value="NAT_SF"/>
    <property type="match status" value="1"/>
</dbReference>
<organism evidence="3 4">
    <name type="scientific">Enterovibrio norvegicus FF-454</name>
    <dbReference type="NCBI Taxonomy" id="1185651"/>
    <lineage>
        <taxon>Bacteria</taxon>
        <taxon>Pseudomonadati</taxon>
        <taxon>Pseudomonadota</taxon>
        <taxon>Gammaproteobacteria</taxon>
        <taxon>Vibrionales</taxon>
        <taxon>Vibrionaceae</taxon>
        <taxon>Enterovibrio</taxon>
    </lineage>
</organism>
<keyword evidence="4" id="KW-1185">Reference proteome</keyword>
<dbReference type="PROSITE" id="PS51186">
    <property type="entry name" value="GNAT"/>
    <property type="match status" value="1"/>
</dbReference>
<dbReference type="SUPFAM" id="SSF55729">
    <property type="entry name" value="Acyl-CoA N-acyltransferases (Nat)"/>
    <property type="match status" value="1"/>
</dbReference>
<dbReference type="InterPro" id="IPR016181">
    <property type="entry name" value="Acyl_CoA_acyltransferase"/>
</dbReference>
<dbReference type="InterPro" id="IPR000182">
    <property type="entry name" value="GNAT_dom"/>
</dbReference>
<dbReference type="Gene3D" id="3.40.630.30">
    <property type="match status" value="1"/>
</dbReference>
<feature type="domain" description="N-acetyltransferase" evidence="2">
    <location>
        <begin position="1"/>
        <end position="176"/>
    </location>
</feature>
<dbReference type="PANTHER" id="PTHR13947">
    <property type="entry name" value="GNAT FAMILY N-ACETYLTRANSFERASE"/>
    <property type="match status" value="1"/>
</dbReference>
<evidence type="ECO:0000259" key="2">
    <source>
        <dbReference type="PROSITE" id="PS51186"/>
    </source>
</evidence>
<gene>
    <name evidence="3" type="ORF">A1OK_19745</name>
</gene>
<accession>A0A1E5CBE1</accession>
<evidence type="ECO:0000313" key="3">
    <source>
        <dbReference type="EMBL" id="OEE62818.1"/>
    </source>
</evidence>
<sequence>MKIEDAGSEDMAALFAYLNRQLEENGAEGGALFQPLSRDECVVSDYLKKRFSDGVLADRESSNWRKVWLAKNSSGNIVGHIDLRHYADEHCRHRVLLGMGVDRAARRQGLGESLLTTAIAFCQNDEKTKWLDLNVIGCNEKAITLYRKLGFEQLGEISDYYRIDGQSYSELTFTLPTCHKG</sequence>
<proteinExistence type="predicted"/>
<reference evidence="3 4" key="1">
    <citation type="journal article" date="2012" name="Science">
        <title>Ecological populations of bacteria act as socially cohesive units of antibiotic production and resistance.</title>
        <authorList>
            <person name="Cordero O.X."/>
            <person name="Wildschutte H."/>
            <person name="Kirkup B."/>
            <person name="Proehl S."/>
            <person name="Ngo L."/>
            <person name="Hussain F."/>
            <person name="Le Roux F."/>
            <person name="Mincer T."/>
            <person name="Polz M.F."/>
        </authorList>
    </citation>
    <scope>NUCLEOTIDE SEQUENCE [LARGE SCALE GENOMIC DNA]</scope>
    <source>
        <strain evidence="3 4">FF-454</strain>
    </source>
</reference>
<dbReference type="AlphaFoldDB" id="A0A1E5CBE1"/>
<name>A0A1E5CBE1_9GAMM</name>
<evidence type="ECO:0000256" key="1">
    <source>
        <dbReference type="ARBA" id="ARBA00022679"/>
    </source>
</evidence>
<keyword evidence="1" id="KW-0808">Transferase</keyword>
<comment type="caution">
    <text evidence="3">The sequence shown here is derived from an EMBL/GenBank/DDBJ whole genome shotgun (WGS) entry which is preliminary data.</text>
</comment>
<dbReference type="InterPro" id="IPR050769">
    <property type="entry name" value="NAT_camello-type"/>
</dbReference>
<dbReference type="PANTHER" id="PTHR13947:SF37">
    <property type="entry name" value="LD18367P"/>
    <property type="match status" value="1"/>
</dbReference>
<dbReference type="Pfam" id="PF00583">
    <property type="entry name" value="Acetyltransf_1"/>
    <property type="match status" value="1"/>
</dbReference>
<protein>
    <submittedName>
        <fullName evidence="3">GNAT family N-acetyltransferase</fullName>
    </submittedName>
</protein>